<dbReference type="EMBL" id="KQ416331">
    <property type="protein sequence ID" value="KOF97371.1"/>
    <property type="molecule type" value="Genomic_DNA"/>
</dbReference>
<dbReference type="InterPro" id="IPR036734">
    <property type="entry name" value="Neur_chan_lig-bd_sf"/>
</dbReference>
<dbReference type="Gene3D" id="2.70.170.10">
    <property type="entry name" value="Neurotransmitter-gated ion-channel ligand-binding domain"/>
    <property type="match status" value="1"/>
</dbReference>
<dbReference type="OrthoDB" id="6094450at2759"/>
<dbReference type="InterPro" id="IPR006202">
    <property type="entry name" value="Neur_chan_lig-bd"/>
</dbReference>
<feature type="non-terminal residue" evidence="2">
    <location>
        <position position="1"/>
    </location>
</feature>
<protein>
    <recommendedName>
        <fullName evidence="1">Neurotransmitter-gated ion-channel ligand-binding domain-containing protein</fullName>
    </recommendedName>
</protein>
<evidence type="ECO:0000259" key="1">
    <source>
        <dbReference type="Pfam" id="PF02931"/>
    </source>
</evidence>
<sequence>VQGTFRAVNPSQRSEDLYIHVSVERSATYTLISRAGRSVDRTNWKLIVVTDRVPPIHFFKDSSVWLTANLSDGRQNRAYEEITQTLGALFRDYDKNVAPQMHYLQPVMVSLKVTVDHVYSFDLAEQSLHSLLTLETSWSDRRLAWYPTKQRSFRLNNISVWEPSVYFVNGLSAVESAAEPAIRLEYSGNLNKYQKLSLKTFCPTEKDQYSFSCPFMLKTYPLPSTQERLRVTDFEVNEKFQSHQWNAEVNTNETRIYNEDPIVLVIDLELK</sequence>
<feature type="domain" description="Neurotransmitter-gated ion-channel ligand-binding" evidence="1">
    <location>
        <begin position="84"/>
        <end position="234"/>
    </location>
</feature>
<dbReference type="AlphaFoldDB" id="A0A0L8I7B6"/>
<accession>A0A0L8I7B6</accession>
<gene>
    <name evidence="2" type="ORF">OCBIM_22030094mg</name>
</gene>
<name>A0A0L8I7B6_OCTBM</name>
<reference evidence="2" key="1">
    <citation type="submission" date="2015-07" db="EMBL/GenBank/DDBJ databases">
        <title>MeaNS - Measles Nucleotide Surveillance Program.</title>
        <authorList>
            <person name="Tran T."/>
            <person name="Druce J."/>
        </authorList>
    </citation>
    <scope>NUCLEOTIDE SEQUENCE</scope>
    <source>
        <strain evidence="2">UCB-OBI-ISO-001</strain>
        <tissue evidence="2">Gonad</tissue>
    </source>
</reference>
<dbReference type="GO" id="GO:0005230">
    <property type="term" value="F:extracellular ligand-gated monoatomic ion channel activity"/>
    <property type="evidence" value="ECO:0007669"/>
    <property type="project" value="InterPro"/>
</dbReference>
<evidence type="ECO:0000313" key="2">
    <source>
        <dbReference type="EMBL" id="KOF97371.1"/>
    </source>
</evidence>
<organism evidence="2">
    <name type="scientific">Octopus bimaculoides</name>
    <name type="common">California two-spotted octopus</name>
    <dbReference type="NCBI Taxonomy" id="37653"/>
    <lineage>
        <taxon>Eukaryota</taxon>
        <taxon>Metazoa</taxon>
        <taxon>Spiralia</taxon>
        <taxon>Lophotrochozoa</taxon>
        <taxon>Mollusca</taxon>
        <taxon>Cephalopoda</taxon>
        <taxon>Coleoidea</taxon>
        <taxon>Octopodiformes</taxon>
        <taxon>Octopoda</taxon>
        <taxon>Incirrata</taxon>
        <taxon>Octopodidae</taxon>
        <taxon>Octopus</taxon>
    </lineage>
</organism>
<proteinExistence type="predicted"/>
<dbReference type="SUPFAM" id="SSF63712">
    <property type="entry name" value="Nicotinic receptor ligand binding domain-like"/>
    <property type="match status" value="1"/>
</dbReference>
<dbReference type="Pfam" id="PF02931">
    <property type="entry name" value="Neur_chan_LBD"/>
    <property type="match status" value="1"/>
</dbReference>
<dbReference type="GO" id="GO:0016020">
    <property type="term" value="C:membrane"/>
    <property type="evidence" value="ECO:0007669"/>
    <property type="project" value="InterPro"/>
</dbReference>